<dbReference type="InterPro" id="IPR024935">
    <property type="entry name" value="Rubredoxin_dom"/>
</dbReference>
<dbReference type="PANTHER" id="PTHR30466:SF1">
    <property type="entry name" value="FMN REDUCTASE (NADH) RUTF"/>
    <property type="match status" value="1"/>
</dbReference>
<dbReference type="GO" id="GO:0005506">
    <property type="term" value="F:iron ion binding"/>
    <property type="evidence" value="ECO:0007669"/>
    <property type="project" value="InterPro"/>
</dbReference>
<accession>A0A645CE31</accession>
<evidence type="ECO:0000256" key="1">
    <source>
        <dbReference type="ARBA" id="ARBA00022448"/>
    </source>
</evidence>
<evidence type="ECO:0000256" key="3">
    <source>
        <dbReference type="ARBA" id="ARBA00022982"/>
    </source>
</evidence>
<dbReference type="InterPro" id="IPR050268">
    <property type="entry name" value="NADH-dep_flavin_reductase"/>
</dbReference>
<dbReference type="PANTHER" id="PTHR30466">
    <property type="entry name" value="FLAVIN REDUCTASE"/>
    <property type="match status" value="1"/>
</dbReference>
<proteinExistence type="predicted"/>
<dbReference type="SMART" id="SM00903">
    <property type="entry name" value="Flavin_Reduct"/>
    <property type="match status" value="1"/>
</dbReference>
<keyword evidence="1" id="KW-0813">Transport</keyword>
<sequence>MNLSTFFDMTYGMFLLGSVKDGKPTGCIVNTAVQISNKPPLLSVSVSHNNYTNSVIKESGLASVNILAQGVSMDVIRTFGFQSGRDTDKFASVPYIQTADGLPVLEDGICGWFECKVRNTVELPEYTLFILEVFECDRLGDRVAPMTYAYYQMVKKGGVPKNAPAHTLPEEEGGRPAGPKYVCSVCGYEYDNYQGPFEFLPPDWKCPRCGAPKSAFVIKT</sequence>
<dbReference type="SUPFAM" id="SSF57802">
    <property type="entry name" value="Rubredoxin-like"/>
    <property type="match status" value="1"/>
</dbReference>
<keyword evidence="4" id="KW-0560">Oxidoreductase</keyword>
<dbReference type="GO" id="GO:0042602">
    <property type="term" value="F:riboflavin reductase (NADPH) activity"/>
    <property type="evidence" value="ECO:0007669"/>
    <property type="project" value="TreeGrafter"/>
</dbReference>
<dbReference type="GO" id="GO:0010181">
    <property type="term" value="F:FMN binding"/>
    <property type="evidence" value="ECO:0007669"/>
    <property type="project" value="InterPro"/>
</dbReference>
<feature type="domain" description="Rubredoxin-like" evidence="6">
    <location>
        <begin position="178"/>
        <end position="219"/>
    </location>
</feature>
<dbReference type="PROSITE" id="PS00202">
    <property type="entry name" value="RUBREDOXIN"/>
    <property type="match status" value="1"/>
</dbReference>
<dbReference type="PROSITE" id="PS50903">
    <property type="entry name" value="RUBREDOXIN_LIKE"/>
    <property type="match status" value="1"/>
</dbReference>
<dbReference type="InterPro" id="IPR024934">
    <property type="entry name" value="Rubredoxin-like_dom"/>
</dbReference>
<dbReference type="Pfam" id="PF00301">
    <property type="entry name" value="Rubredoxin"/>
    <property type="match status" value="1"/>
</dbReference>
<protein>
    <submittedName>
        <fullName evidence="7">High molecular weight rubredoxin</fullName>
    </submittedName>
</protein>
<dbReference type="SUPFAM" id="SSF50475">
    <property type="entry name" value="FMN-binding split barrel"/>
    <property type="match status" value="1"/>
</dbReference>
<dbReference type="AlphaFoldDB" id="A0A645CE31"/>
<keyword evidence="3" id="KW-0249">Electron transport</keyword>
<evidence type="ECO:0000256" key="5">
    <source>
        <dbReference type="ARBA" id="ARBA00023004"/>
    </source>
</evidence>
<reference evidence="7" key="1">
    <citation type="submission" date="2019-08" db="EMBL/GenBank/DDBJ databases">
        <authorList>
            <person name="Kucharzyk K."/>
            <person name="Murdoch R.W."/>
            <person name="Higgins S."/>
            <person name="Loffler F."/>
        </authorList>
    </citation>
    <scope>NUCLEOTIDE SEQUENCE</scope>
</reference>
<gene>
    <name evidence="7" type="primary">hrb_8</name>
    <name evidence="7" type="ORF">SDC9_122151</name>
</gene>
<dbReference type="Pfam" id="PF01613">
    <property type="entry name" value="Flavin_Reduct"/>
    <property type="match status" value="1"/>
</dbReference>
<evidence type="ECO:0000256" key="2">
    <source>
        <dbReference type="ARBA" id="ARBA00022723"/>
    </source>
</evidence>
<dbReference type="InterPro" id="IPR018527">
    <property type="entry name" value="Rubredoxin_Fe_BS"/>
</dbReference>
<dbReference type="Gene3D" id="2.20.28.10">
    <property type="match status" value="1"/>
</dbReference>
<evidence type="ECO:0000313" key="7">
    <source>
        <dbReference type="EMBL" id="MPM75160.1"/>
    </source>
</evidence>
<dbReference type="InterPro" id="IPR002563">
    <property type="entry name" value="Flavin_Rdtase-like_dom"/>
</dbReference>
<keyword evidence="2" id="KW-0479">Metal-binding</keyword>
<evidence type="ECO:0000256" key="4">
    <source>
        <dbReference type="ARBA" id="ARBA00023002"/>
    </source>
</evidence>
<name>A0A645CE31_9ZZZZ</name>
<dbReference type="InterPro" id="IPR012349">
    <property type="entry name" value="Split_barrel_FMN-bd"/>
</dbReference>
<organism evidence="7">
    <name type="scientific">bioreactor metagenome</name>
    <dbReference type="NCBI Taxonomy" id="1076179"/>
    <lineage>
        <taxon>unclassified sequences</taxon>
        <taxon>metagenomes</taxon>
        <taxon>ecological metagenomes</taxon>
    </lineage>
</organism>
<keyword evidence="5" id="KW-0408">Iron</keyword>
<dbReference type="Gene3D" id="2.30.110.10">
    <property type="entry name" value="Electron Transport, Fmn-binding Protein, Chain A"/>
    <property type="match status" value="1"/>
</dbReference>
<dbReference type="EMBL" id="VSSQ01026442">
    <property type="protein sequence ID" value="MPM75160.1"/>
    <property type="molecule type" value="Genomic_DNA"/>
</dbReference>
<comment type="caution">
    <text evidence="7">The sequence shown here is derived from an EMBL/GenBank/DDBJ whole genome shotgun (WGS) entry which is preliminary data.</text>
</comment>
<dbReference type="CDD" id="cd00730">
    <property type="entry name" value="rubredoxin"/>
    <property type="match status" value="1"/>
</dbReference>
<evidence type="ECO:0000259" key="6">
    <source>
        <dbReference type="PROSITE" id="PS50903"/>
    </source>
</evidence>